<comment type="caution">
    <text evidence="2">The sequence shown here is derived from an EMBL/GenBank/DDBJ whole genome shotgun (WGS) entry which is preliminary data.</text>
</comment>
<keyword evidence="3" id="KW-1185">Reference proteome</keyword>
<dbReference type="EMBL" id="NAJN01000049">
    <property type="protein sequence ID" value="TKA80715.1"/>
    <property type="molecule type" value="Genomic_DNA"/>
</dbReference>
<dbReference type="Proteomes" id="UP000308768">
    <property type="component" value="Unassembled WGS sequence"/>
</dbReference>
<dbReference type="AlphaFoldDB" id="A0A4U0XZS4"/>
<feature type="signal peptide" evidence="1">
    <location>
        <begin position="1"/>
        <end position="16"/>
    </location>
</feature>
<evidence type="ECO:0000256" key="1">
    <source>
        <dbReference type="SAM" id="SignalP"/>
    </source>
</evidence>
<name>A0A4U0XZS4_9PEZI</name>
<proteinExistence type="predicted"/>
<evidence type="ECO:0008006" key="4">
    <source>
        <dbReference type="Google" id="ProtNLM"/>
    </source>
</evidence>
<keyword evidence="1" id="KW-0732">Signal</keyword>
<gene>
    <name evidence="2" type="ORF">B0A49_01118</name>
</gene>
<evidence type="ECO:0000313" key="2">
    <source>
        <dbReference type="EMBL" id="TKA80715.1"/>
    </source>
</evidence>
<evidence type="ECO:0000313" key="3">
    <source>
        <dbReference type="Proteomes" id="UP000308768"/>
    </source>
</evidence>
<organism evidence="2 3">
    <name type="scientific">Cryomyces minteri</name>
    <dbReference type="NCBI Taxonomy" id="331657"/>
    <lineage>
        <taxon>Eukaryota</taxon>
        <taxon>Fungi</taxon>
        <taxon>Dikarya</taxon>
        <taxon>Ascomycota</taxon>
        <taxon>Pezizomycotina</taxon>
        <taxon>Dothideomycetes</taxon>
        <taxon>Dothideomycetes incertae sedis</taxon>
        <taxon>Cryomyces</taxon>
    </lineage>
</organism>
<feature type="chain" id="PRO_5020589532" description="Cell wall protein" evidence="1">
    <location>
        <begin position="17"/>
        <end position="213"/>
    </location>
</feature>
<sequence length="213" mass="21068">MHFSNIVLAASGLALAAAVPAFQPHFAASANAGGILQAVNDANTSVQADTGVNAQAVASIRADMEASASAQVALDASVRMADIANAILIASVKVEQNVCHLVNSVGGAVSSDAQRQVTAAIQAETQIYLSVIATVNQLINSVRSSTGAFTASEKAAITYGIHAAGAAAQLAITPFQVLGSSLGGAAGAAFQSAMQDLTGAMASLSSVASANVQ</sequence>
<reference evidence="2 3" key="1">
    <citation type="submission" date="2017-03" db="EMBL/GenBank/DDBJ databases">
        <title>Genomes of endolithic fungi from Antarctica.</title>
        <authorList>
            <person name="Coleine C."/>
            <person name="Masonjones S."/>
            <person name="Stajich J.E."/>
        </authorList>
    </citation>
    <scope>NUCLEOTIDE SEQUENCE [LARGE SCALE GENOMIC DNA]</scope>
    <source>
        <strain evidence="2 3">CCFEE 5187</strain>
    </source>
</reference>
<protein>
    <recommendedName>
        <fullName evidence="4">Cell wall protein</fullName>
    </recommendedName>
</protein>
<accession>A0A4U0XZS4</accession>